<dbReference type="AlphaFoldDB" id="A0A928YU64"/>
<feature type="domain" description="Phospholipid/glycerol acyltransferase" evidence="2">
    <location>
        <begin position="87"/>
        <end position="229"/>
    </location>
</feature>
<keyword evidence="1" id="KW-0812">Transmembrane</keyword>
<feature type="transmembrane region" description="Helical" evidence="1">
    <location>
        <begin position="7"/>
        <end position="28"/>
    </location>
</feature>
<dbReference type="SUPFAM" id="SSF69593">
    <property type="entry name" value="Glycerol-3-phosphate (1)-acyltransferase"/>
    <property type="match status" value="1"/>
</dbReference>
<keyword evidence="3" id="KW-0012">Acyltransferase</keyword>
<keyword evidence="4" id="KW-1185">Reference proteome</keyword>
<reference evidence="3" key="1">
    <citation type="submission" date="2018-07" db="EMBL/GenBank/DDBJ databases">
        <title>Genome assembly of strain Ka43.</title>
        <authorList>
            <person name="Kukolya J."/>
            <person name="Nagy I."/>
            <person name="Horvath B."/>
            <person name="Toth A."/>
        </authorList>
    </citation>
    <scope>NUCLEOTIDE SEQUENCE</scope>
    <source>
        <strain evidence="3">KB43</strain>
    </source>
</reference>
<proteinExistence type="predicted"/>
<dbReference type="Pfam" id="PF01553">
    <property type="entry name" value="Acyltransferase"/>
    <property type="match status" value="1"/>
</dbReference>
<dbReference type="PANTHER" id="PTHR10983:SF16">
    <property type="entry name" value="LYSOCARDIOLIPIN ACYLTRANSFERASE 1"/>
    <property type="match status" value="1"/>
</dbReference>
<keyword evidence="1" id="KW-0472">Membrane</keyword>
<dbReference type="PANTHER" id="PTHR10983">
    <property type="entry name" value="1-ACYLGLYCEROL-3-PHOSPHATE ACYLTRANSFERASE-RELATED"/>
    <property type="match status" value="1"/>
</dbReference>
<keyword evidence="3" id="KW-0808">Transferase</keyword>
<sequence>MIVVRHFIGLLTSLLFLVLTLVAFVPLLPLALVKRLLPFAWCQKHCNRALDWIASTWISANTLHQRWLAGTQIEVTGDVKFSRQEWYLMAANHESWVDILVILRVFNRRIPYVKFFLKKSLIWVPFLGIAWWALDFPFMRRYSKAELERNPALKGKDIEETRRACEMYRHNPVTIINFLEGTRFTEEKHRQQKSPYRNLLIPKAGGMAFALAAMDGQLHKLLDVTIFYPDGAPTYWQYASGLVPRILVDVREYRIPADMIGDYANDAAFRQRFQAWVNTLWQAKDERLQRLKEMAQGNCQGN</sequence>
<organism evidence="3 4">
    <name type="scientific">Cellvibrio polysaccharolyticus</name>
    <dbReference type="NCBI Taxonomy" id="2082724"/>
    <lineage>
        <taxon>Bacteria</taxon>
        <taxon>Pseudomonadati</taxon>
        <taxon>Pseudomonadota</taxon>
        <taxon>Gammaproteobacteria</taxon>
        <taxon>Cellvibrionales</taxon>
        <taxon>Cellvibrionaceae</taxon>
        <taxon>Cellvibrio</taxon>
    </lineage>
</organism>
<protein>
    <submittedName>
        <fullName evidence="3">Acyltransferase</fullName>
    </submittedName>
</protein>
<dbReference type="EMBL" id="PRDL01000001">
    <property type="protein sequence ID" value="MBE8718316.1"/>
    <property type="molecule type" value="Genomic_DNA"/>
</dbReference>
<evidence type="ECO:0000256" key="1">
    <source>
        <dbReference type="SAM" id="Phobius"/>
    </source>
</evidence>
<dbReference type="RefSeq" id="WP_193910773.1">
    <property type="nucleotide sequence ID" value="NZ_PRDL01000001.1"/>
</dbReference>
<comment type="caution">
    <text evidence="3">The sequence shown here is derived from an EMBL/GenBank/DDBJ whole genome shotgun (WGS) entry which is preliminary data.</text>
</comment>
<dbReference type="CDD" id="cd07990">
    <property type="entry name" value="LPLAT_LCLAT1-like"/>
    <property type="match status" value="1"/>
</dbReference>
<dbReference type="SMART" id="SM00563">
    <property type="entry name" value="PlsC"/>
    <property type="match status" value="1"/>
</dbReference>
<dbReference type="Proteomes" id="UP000652567">
    <property type="component" value="Unassembled WGS sequence"/>
</dbReference>
<accession>A0A928YU64</accession>
<dbReference type="NCBIfam" id="NF010621">
    <property type="entry name" value="PRK14014.1"/>
    <property type="match status" value="1"/>
</dbReference>
<evidence type="ECO:0000313" key="4">
    <source>
        <dbReference type="Proteomes" id="UP000652567"/>
    </source>
</evidence>
<gene>
    <name evidence="3" type="ORF">C4F51_14065</name>
</gene>
<evidence type="ECO:0000259" key="2">
    <source>
        <dbReference type="SMART" id="SM00563"/>
    </source>
</evidence>
<evidence type="ECO:0000313" key="3">
    <source>
        <dbReference type="EMBL" id="MBE8718316.1"/>
    </source>
</evidence>
<dbReference type="GO" id="GO:0016746">
    <property type="term" value="F:acyltransferase activity"/>
    <property type="evidence" value="ECO:0007669"/>
    <property type="project" value="UniProtKB-KW"/>
</dbReference>
<keyword evidence="1" id="KW-1133">Transmembrane helix</keyword>
<dbReference type="InterPro" id="IPR002123">
    <property type="entry name" value="Plipid/glycerol_acylTrfase"/>
</dbReference>
<name>A0A928YU64_9GAMM</name>